<dbReference type="EnsemblProtists" id="EOD21256">
    <property type="protein sequence ID" value="EOD21256"/>
    <property type="gene ID" value="EMIHUDRAFT_117294"/>
</dbReference>
<dbReference type="PANTHER" id="PTHR21192">
    <property type="entry name" value="NUCLEAR PROTEIN E3-3"/>
    <property type="match status" value="1"/>
</dbReference>
<reference evidence="3" key="1">
    <citation type="journal article" date="2013" name="Nature">
        <title>Pan genome of the phytoplankton Emiliania underpins its global distribution.</title>
        <authorList>
            <person name="Read B.A."/>
            <person name="Kegel J."/>
            <person name="Klute M.J."/>
            <person name="Kuo A."/>
            <person name="Lefebvre S.C."/>
            <person name="Maumus F."/>
            <person name="Mayer C."/>
            <person name="Miller J."/>
            <person name="Monier A."/>
            <person name="Salamov A."/>
            <person name="Young J."/>
            <person name="Aguilar M."/>
            <person name="Claverie J.M."/>
            <person name="Frickenhaus S."/>
            <person name="Gonzalez K."/>
            <person name="Herman E.K."/>
            <person name="Lin Y.C."/>
            <person name="Napier J."/>
            <person name="Ogata H."/>
            <person name="Sarno A.F."/>
            <person name="Shmutz J."/>
            <person name="Schroeder D."/>
            <person name="de Vargas C."/>
            <person name="Verret F."/>
            <person name="von Dassow P."/>
            <person name="Valentin K."/>
            <person name="Van de Peer Y."/>
            <person name="Wheeler G."/>
            <person name="Dacks J.B."/>
            <person name="Delwiche C.F."/>
            <person name="Dyhrman S.T."/>
            <person name="Glockner G."/>
            <person name="John U."/>
            <person name="Richards T."/>
            <person name="Worden A.Z."/>
            <person name="Zhang X."/>
            <person name="Grigoriev I.V."/>
            <person name="Allen A.E."/>
            <person name="Bidle K."/>
            <person name="Borodovsky M."/>
            <person name="Bowler C."/>
            <person name="Brownlee C."/>
            <person name="Cock J.M."/>
            <person name="Elias M."/>
            <person name="Gladyshev V.N."/>
            <person name="Groth M."/>
            <person name="Guda C."/>
            <person name="Hadaegh A."/>
            <person name="Iglesias-Rodriguez M.D."/>
            <person name="Jenkins J."/>
            <person name="Jones B.M."/>
            <person name="Lawson T."/>
            <person name="Leese F."/>
            <person name="Lindquist E."/>
            <person name="Lobanov A."/>
            <person name="Lomsadze A."/>
            <person name="Malik S.B."/>
            <person name="Marsh M.E."/>
            <person name="Mackinder L."/>
            <person name="Mock T."/>
            <person name="Mueller-Roeber B."/>
            <person name="Pagarete A."/>
            <person name="Parker M."/>
            <person name="Probert I."/>
            <person name="Quesneville H."/>
            <person name="Raines C."/>
            <person name="Rensing S.A."/>
            <person name="Riano-Pachon D.M."/>
            <person name="Richier S."/>
            <person name="Rokitta S."/>
            <person name="Shiraiwa Y."/>
            <person name="Soanes D.M."/>
            <person name="van der Giezen M."/>
            <person name="Wahlund T.M."/>
            <person name="Williams B."/>
            <person name="Wilson W."/>
            <person name="Wolfe G."/>
            <person name="Wurch L.L."/>
        </authorList>
    </citation>
    <scope>NUCLEOTIDE SEQUENCE</scope>
</reference>
<dbReference type="GO" id="GO:0005743">
    <property type="term" value="C:mitochondrial inner membrane"/>
    <property type="evidence" value="ECO:0007669"/>
    <property type="project" value="TreeGrafter"/>
</dbReference>
<keyword evidence="3" id="KW-1185">Reference proteome</keyword>
<dbReference type="SUPFAM" id="SSF64076">
    <property type="entry name" value="MTH938-like"/>
    <property type="match status" value="1"/>
</dbReference>
<dbReference type="PANTHER" id="PTHR21192:SF2">
    <property type="entry name" value="NADH DEHYDROGENASE [UBIQUINONE] 1 ALPHA SUBCOMPLEX ASSEMBLY FACTOR 3"/>
    <property type="match status" value="1"/>
</dbReference>
<accession>A0A0D3JCM1</accession>
<dbReference type="InterPro" id="IPR007523">
    <property type="entry name" value="NDUFAF3/AAMDC"/>
</dbReference>
<feature type="region of interest" description="Disordered" evidence="1">
    <location>
        <begin position="22"/>
        <end position="46"/>
    </location>
</feature>
<dbReference type="KEGG" id="ehx:EMIHUDRAFT_117294"/>
<dbReference type="RefSeq" id="XP_005773685.1">
    <property type="nucleotide sequence ID" value="XM_005773628.1"/>
</dbReference>
<name>A0A0D3JCM1_EMIH1</name>
<dbReference type="HOGENOM" id="CLU_1374460_0_0_1"/>
<dbReference type="Gene3D" id="3.40.1230.10">
    <property type="entry name" value="MTH938-like"/>
    <property type="match status" value="1"/>
</dbReference>
<dbReference type="eggNOG" id="KOG3363">
    <property type="taxonomic scope" value="Eukaryota"/>
</dbReference>
<dbReference type="GO" id="GO:0032981">
    <property type="term" value="P:mitochondrial respiratory chain complex I assembly"/>
    <property type="evidence" value="ECO:0007669"/>
    <property type="project" value="TreeGrafter"/>
</dbReference>
<reference evidence="2" key="2">
    <citation type="submission" date="2024-10" db="UniProtKB">
        <authorList>
            <consortium name="EnsemblProtists"/>
        </authorList>
    </citation>
    <scope>IDENTIFICATION</scope>
</reference>
<organism evidence="2 3">
    <name type="scientific">Emiliania huxleyi (strain CCMP1516)</name>
    <dbReference type="NCBI Taxonomy" id="280463"/>
    <lineage>
        <taxon>Eukaryota</taxon>
        <taxon>Haptista</taxon>
        <taxon>Haptophyta</taxon>
        <taxon>Prymnesiophyceae</taxon>
        <taxon>Isochrysidales</taxon>
        <taxon>Noelaerhabdaceae</taxon>
        <taxon>Emiliania</taxon>
    </lineage>
</organism>
<dbReference type="Proteomes" id="UP000013827">
    <property type="component" value="Unassembled WGS sequence"/>
</dbReference>
<evidence type="ECO:0008006" key="4">
    <source>
        <dbReference type="Google" id="ProtNLM"/>
    </source>
</evidence>
<sequence>MLLFRAKRARAIRSPSRVALRALSSGGGGRRTSRRHTPHSGYGHDILGDTGGFQPLSEEVSRGVDGLFAHGTTSVESYSSRGFVVNGVQLPGAVLLLPDQSFLFSAAAVGELTPASLTPLLLLEERPELLILGCGERIERPPPAVGAWAARHGLALEVLNTRTASSTLNFMVQEQRPVAAVLFPPGYRRPSEGDESGFG</sequence>
<evidence type="ECO:0000313" key="3">
    <source>
        <dbReference type="Proteomes" id="UP000013827"/>
    </source>
</evidence>
<proteinExistence type="predicted"/>
<evidence type="ECO:0000256" key="1">
    <source>
        <dbReference type="SAM" id="MobiDB-lite"/>
    </source>
</evidence>
<protein>
    <recommendedName>
        <fullName evidence="4">NADH dehydrogenase [ubiquinone] 1 alpha subcomplex assembly factor 3</fullName>
    </recommendedName>
</protein>
<evidence type="ECO:0000313" key="2">
    <source>
        <dbReference type="EnsemblProtists" id="EOD21256"/>
    </source>
</evidence>
<dbReference type="InterPro" id="IPR036748">
    <property type="entry name" value="MTH938-like_sf"/>
</dbReference>
<dbReference type="GeneID" id="17266813"/>
<dbReference type="Pfam" id="PF04430">
    <property type="entry name" value="DUF498"/>
    <property type="match status" value="1"/>
</dbReference>
<dbReference type="AlphaFoldDB" id="A0A0D3JCM1"/>
<dbReference type="PaxDb" id="2903-EOD21256"/>